<evidence type="ECO:0000313" key="1">
    <source>
        <dbReference type="EMBL" id="JAD33565.1"/>
    </source>
</evidence>
<protein>
    <submittedName>
        <fullName evidence="1">Uncharacterized protein</fullName>
    </submittedName>
</protein>
<dbReference type="AlphaFoldDB" id="A0A0A8ZA12"/>
<name>A0A0A8ZA12_ARUDO</name>
<sequence>MRKIIRRREALVRNLDRPDKFTYVYQSCGY</sequence>
<organism evidence="1">
    <name type="scientific">Arundo donax</name>
    <name type="common">Giant reed</name>
    <name type="synonym">Donax arundinaceus</name>
    <dbReference type="NCBI Taxonomy" id="35708"/>
    <lineage>
        <taxon>Eukaryota</taxon>
        <taxon>Viridiplantae</taxon>
        <taxon>Streptophyta</taxon>
        <taxon>Embryophyta</taxon>
        <taxon>Tracheophyta</taxon>
        <taxon>Spermatophyta</taxon>
        <taxon>Magnoliopsida</taxon>
        <taxon>Liliopsida</taxon>
        <taxon>Poales</taxon>
        <taxon>Poaceae</taxon>
        <taxon>PACMAD clade</taxon>
        <taxon>Arundinoideae</taxon>
        <taxon>Arundineae</taxon>
        <taxon>Arundo</taxon>
    </lineage>
</organism>
<dbReference type="EMBL" id="GBRH01264330">
    <property type="protein sequence ID" value="JAD33565.1"/>
    <property type="molecule type" value="Transcribed_RNA"/>
</dbReference>
<reference evidence="1" key="2">
    <citation type="journal article" date="2015" name="Data Brief">
        <title>Shoot transcriptome of the giant reed, Arundo donax.</title>
        <authorList>
            <person name="Barrero R.A."/>
            <person name="Guerrero F.D."/>
            <person name="Moolhuijzen P."/>
            <person name="Goolsby J.A."/>
            <person name="Tidwell J."/>
            <person name="Bellgard S.E."/>
            <person name="Bellgard M.I."/>
        </authorList>
    </citation>
    <scope>NUCLEOTIDE SEQUENCE</scope>
    <source>
        <tissue evidence="1">Shoot tissue taken approximately 20 cm above the soil surface</tissue>
    </source>
</reference>
<accession>A0A0A8ZA12</accession>
<reference evidence="1" key="1">
    <citation type="submission" date="2014-09" db="EMBL/GenBank/DDBJ databases">
        <authorList>
            <person name="Magalhaes I.L.F."/>
            <person name="Oliveira U."/>
            <person name="Santos F.R."/>
            <person name="Vidigal T.H.D.A."/>
            <person name="Brescovit A.D."/>
            <person name="Santos A.J."/>
        </authorList>
    </citation>
    <scope>NUCLEOTIDE SEQUENCE</scope>
    <source>
        <tissue evidence="1">Shoot tissue taken approximately 20 cm above the soil surface</tissue>
    </source>
</reference>
<proteinExistence type="predicted"/>